<dbReference type="AlphaFoldDB" id="D5BU96"/>
<evidence type="ECO:0000259" key="12">
    <source>
        <dbReference type="SMART" id="SM01274"/>
    </source>
</evidence>
<evidence type="ECO:0000259" key="11">
    <source>
        <dbReference type="SMART" id="SM00919"/>
    </source>
</evidence>
<feature type="domain" description="Malic enzyme N-terminal" evidence="12">
    <location>
        <begin position="54"/>
        <end position="187"/>
    </location>
</feature>
<proteinExistence type="inferred from homology"/>
<dbReference type="InterPro" id="IPR045213">
    <property type="entry name" value="Malic_NAD-bd_bact_type"/>
</dbReference>
<comment type="cofactor">
    <cofactor evidence="2">
        <name>Mg(2+)</name>
        <dbReference type="ChEBI" id="CHEBI:18420"/>
    </cofactor>
</comment>
<dbReference type="GO" id="GO:0046872">
    <property type="term" value="F:metal ion binding"/>
    <property type="evidence" value="ECO:0007669"/>
    <property type="project" value="UniProtKB-KW"/>
</dbReference>
<dbReference type="InterPro" id="IPR015884">
    <property type="entry name" value="Malic_enzyme_CS"/>
</dbReference>
<dbReference type="GO" id="GO:0051287">
    <property type="term" value="F:NAD binding"/>
    <property type="evidence" value="ECO:0007669"/>
    <property type="project" value="InterPro"/>
</dbReference>
<dbReference type="Pfam" id="PF00390">
    <property type="entry name" value="malic"/>
    <property type="match status" value="1"/>
</dbReference>
<comment type="similarity">
    <text evidence="3">In the N-terminal section; belongs to the malic enzymes family.</text>
</comment>
<evidence type="ECO:0000256" key="2">
    <source>
        <dbReference type="ARBA" id="ARBA00001946"/>
    </source>
</evidence>
<protein>
    <submittedName>
        <fullName evidence="13">Malate dehydrogenase</fullName>
        <ecNumber evidence="13">1.1.1.40</ecNumber>
        <ecNumber evidence="13">2.3.1.8</ecNumber>
    </submittedName>
</protein>
<keyword evidence="13" id="KW-0808">Transferase</keyword>
<dbReference type="SMART" id="SM00919">
    <property type="entry name" value="Malic_M"/>
    <property type="match status" value="1"/>
</dbReference>
<dbReference type="Gene3D" id="3.40.50.720">
    <property type="entry name" value="NAD(P)-binding Rossmann-like Domain"/>
    <property type="match status" value="1"/>
</dbReference>
<feature type="binding site" evidence="10">
    <location>
        <position position="323"/>
    </location>
    <ligand>
        <name>a divalent metal cation</name>
        <dbReference type="ChEBI" id="CHEBI:60240"/>
    </ligand>
</feature>
<feature type="binding site" evidence="10">
    <location>
        <position position="198"/>
    </location>
    <ligand>
        <name>a divalent metal cation</name>
        <dbReference type="ChEBI" id="CHEBI:60240"/>
    </ligand>
</feature>
<keyword evidence="5 9" id="KW-0479">Metal-binding</keyword>
<dbReference type="PIRSF" id="PIRSF036684">
    <property type="entry name" value="ME_PTA"/>
    <property type="match status" value="1"/>
</dbReference>
<dbReference type="FunFam" id="3.40.50.720:FF:000095">
    <property type="entry name" value="NADP-dependent malic enzyme"/>
    <property type="match status" value="1"/>
</dbReference>
<dbReference type="InterPro" id="IPR042113">
    <property type="entry name" value="P_AcTrfase_dom1"/>
</dbReference>
<feature type="binding site" evidence="10">
    <location>
        <begin position="112"/>
        <end position="119"/>
    </location>
    <ligand>
        <name>NADP(+)</name>
        <dbReference type="ChEBI" id="CHEBI:58349"/>
    </ligand>
</feature>
<reference evidence="13 14" key="1">
    <citation type="journal article" date="2010" name="J. Bacteriol.">
        <title>Complete genome sequence of "Candidatus Puniceispirillum marinum" IMCC1322, a representative of the SAR116 clade in the Alphaproteobacteria.</title>
        <authorList>
            <person name="Oh H.M."/>
            <person name="Kwon K.K."/>
            <person name="Kang I."/>
            <person name="Kang S.G."/>
            <person name="Lee J.H."/>
            <person name="Kim S.J."/>
            <person name="Cho J.C."/>
        </authorList>
    </citation>
    <scope>NUCLEOTIDE SEQUENCE [LARGE SCALE GENOMIC DNA]</scope>
    <source>
        <strain evidence="13 14">IMCC1322</strain>
    </source>
</reference>
<feature type="domain" description="Malic enzyme NAD-binding" evidence="11">
    <location>
        <begin position="199"/>
        <end position="436"/>
    </location>
</feature>
<dbReference type="PANTHER" id="PTHR43237">
    <property type="entry name" value="NADP-DEPENDENT MALIC ENZYME"/>
    <property type="match status" value="1"/>
</dbReference>
<dbReference type="eggNOG" id="COG0280">
    <property type="taxonomic scope" value="Bacteria"/>
</dbReference>
<dbReference type="FunFam" id="3.40.50.10380:FF:000003">
    <property type="entry name" value="NADP-dependent malic enzyme"/>
    <property type="match status" value="1"/>
</dbReference>
<dbReference type="Proteomes" id="UP000007460">
    <property type="component" value="Chromosome"/>
</dbReference>
<dbReference type="SUPFAM" id="SSF53659">
    <property type="entry name" value="Isocitrate/Isopropylmalate dehydrogenase-like"/>
    <property type="match status" value="1"/>
</dbReference>
<dbReference type="EMBL" id="CP001751">
    <property type="protein sequence ID" value="ADE39843.1"/>
    <property type="molecule type" value="Genomic_DNA"/>
</dbReference>
<dbReference type="Pfam" id="PF01515">
    <property type="entry name" value="PTA_PTB"/>
    <property type="match status" value="1"/>
</dbReference>
<dbReference type="InterPro" id="IPR046346">
    <property type="entry name" value="Aminoacid_DH-like_N_sf"/>
</dbReference>
<comment type="cofactor">
    <cofactor evidence="1">
        <name>Mn(2+)</name>
        <dbReference type="ChEBI" id="CHEBI:29035"/>
    </cofactor>
</comment>
<dbReference type="InterPro" id="IPR012188">
    <property type="entry name" value="ME_PTA"/>
</dbReference>
<sequence>MSQNDYEKLSITPIVTKIASFFNRQDIMSQRKSMTSKSKNLDKEALLFHSKGRPGKLEIAATKPLTSQRDLSLAYSPGVAAPCLAIAENVDSAYDYTAKGNLVAVISNGTAVLGLGNIGAAAAKPVMEGKAVLFKKFADIDGIDLELDTSDTDKFVNAVALLGPSFGGINLEDIKAPECFIIEQQLRERMDIPVFHDDQHGTAIIAAAGLINALHLTGRDMKNIKIVSNGAGAASIACVELMKTMGVPHQNVIICDRSGPVYKGREASMNQWKSAHAVETEARTLEDALVGADVFLGLSAAGALTTSMVTKMADRPIIFAMANPVPEIMPDEAKAVRPDAIIATGRSDFPNQVNNVLGFPYIFRGALDVRASKINDEMKIAAANAIAMLAREDVPDSVADAYDGQTLSYGEDYIIPAPFDPRLISSVSAAVAEMAMKTGVARRPIADLDAYRRDLSARLDPTASTLQTIYDRISAKKKTVVFAEGEEEKVIRAALSFRNAGYGHPILVAREHRVKETIARLGLEGAEDIPITNAKISDHNEDYIDFLYEKLQRKGSLKRDCQRMVNLDRNVFAACMVSMGHADTMVTGLTRSFKPSFEHVTRVIDVAKNSQFMAASMIVSRGRTIFVGDVSVTERPSGEEMANIAEAMAAKAKQMGHKPRVAILSFTNFGSPESAIAAESRRAVEVLKARKVSFEFDGEMSADVALDFDLMKSRYPFCSLSGPANILVMPGLHSANISFKLIQQIAEGSIIGPMLLGGEYPFQIISMSDSAHDIVQAAALAAYETLR</sequence>
<dbReference type="InterPro" id="IPR036291">
    <property type="entry name" value="NAD(P)-bd_dom_sf"/>
</dbReference>
<feature type="binding site" evidence="9">
    <location>
        <position position="173"/>
    </location>
    <ligand>
        <name>a divalent metal cation</name>
        <dbReference type="ChEBI" id="CHEBI:60240"/>
    </ligand>
</feature>
<dbReference type="PANTHER" id="PTHR43237:SF4">
    <property type="entry name" value="NADP-DEPENDENT MALIC ENZYME"/>
    <property type="match status" value="1"/>
</dbReference>
<dbReference type="CDD" id="cd05311">
    <property type="entry name" value="NAD_bind_2_malic_enz"/>
    <property type="match status" value="1"/>
</dbReference>
<evidence type="ECO:0000256" key="10">
    <source>
        <dbReference type="PIRSR" id="PIRSR036684-3"/>
    </source>
</evidence>
<evidence type="ECO:0000256" key="4">
    <source>
        <dbReference type="ARBA" id="ARBA00008756"/>
    </source>
</evidence>
<dbReference type="Gene3D" id="3.40.50.10380">
    <property type="entry name" value="Malic enzyme, N-terminal domain"/>
    <property type="match status" value="1"/>
</dbReference>
<keyword evidence="14" id="KW-1185">Reference proteome</keyword>
<keyword evidence="7" id="KW-0511">Multifunctional enzyme</keyword>
<dbReference type="SUPFAM" id="SSF53223">
    <property type="entry name" value="Aminoacid dehydrogenase-like, N-terminal domain"/>
    <property type="match status" value="1"/>
</dbReference>
<dbReference type="InterPro" id="IPR051674">
    <property type="entry name" value="Malate_Decarboxylase"/>
</dbReference>
<dbReference type="InterPro" id="IPR002505">
    <property type="entry name" value="PTA_PTB"/>
</dbReference>
<dbReference type="KEGG" id="apb:SAR116_1600"/>
<accession>D5BU96</accession>
<dbReference type="GO" id="GO:0004473">
    <property type="term" value="F:malate dehydrogenase (decarboxylating) (NADP+) activity"/>
    <property type="evidence" value="ECO:0007669"/>
    <property type="project" value="UniProtKB-EC"/>
</dbReference>
<dbReference type="EC" id="2.3.1.8" evidence="13"/>
<gene>
    <name evidence="13" type="ordered locus">SAR116_1600</name>
</gene>
<feature type="active site" description="Proton acceptor" evidence="8">
    <location>
        <position position="130"/>
    </location>
</feature>
<evidence type="ECO:0000256" key="1">
    <source>
        <dbReference type="ARBA" id="ARBA00001936"/>
    </source>
</evidence>
<evidence type="ECO:0000256" key="9">
    <source>
        <dbReference type="PIRSR" id="PIRSR036684-2"/>
    </source>
</evidence>
<name>D5BU96_PUNMI</name>
<dbReference type="InterPro" id="IPR037062">
    <property type="entry name" value="Malic_N_dom_sf"/>
</dbReference>
<dbReference type="InterPro" id="IPR012301">
    <property type="entry name" value="Malic_N_dom"/>
</dbReference>
<evidence type="ECO:0000313" key="14">
    <source>
        <dbReference type="Proteomes" id="UP000007460"/>
    </source>
</evidence>
<dbReference type="Gene3D" id="3.40.50.10750">
    <property type="entry name" value="Isocitrate/Isopropylmalate dehydrogenase-like"/>
    <property type="match status" value="1"/>
</dbReference>
<dbReference type="Gene3D" id="3.40.50.10950">
    <property type="match status" value="1"/>
</dbReference>
<dbReference type="SMART" id="SM01274">
    <property type="entry name" value="malic"/>
    <property type="match status" value="1"/>
</dbReference>
<dbReference type="InterPro" id="IPR012302">
    <property type="entry name" value="Malic_NAD-bd"/>
</dbReference>
<evidence type="ECO:0000256" key="3">
    <source>
        <dbReference type="ARBA" id="ARBA00007686"/>
    </source>
</evidence>
<dbReference type="GO" id="GO:0008959">
    <property type="term" value="F:phosphate acetyltransferase activity"/>
    <property type="evidence" value="ECO:0007669"/>
    <property type="project" value="UniProtKB-EC"/>
</dbReference>
<evidence type="ECO:0000256" key="8">
    <source>
        <dbReference type="PIRSR" id="PIRSR036684-1"/>
    </source>
</evidence>
<dbReference type="GO" id="GO:0006108">
    <property type="term" value="P:malate metabolic process"/>
    <property type="evidence" value="ECO:0007669"/>
    <property type="project" value="InterPro"/>
</dbReference>
<dbReference type="InterPro" id="IPR042112">
    <property type="entry name" value="P_AcTrfase_dom2"/>
</dbReference>
<dbReference type="Pfam" id="PF03949">
    <property type="entry name" value="Malic_M"/>
    <property type="match status" value="1"/>
</dbReference>
<dbReference type="HOGENOM" id="CLU_012366_0_0_5"/>
<keyword evidence="10" id="KW-0521">NADP</keyword>
<keyword evidence="6 13" id="KW-0560">Oxidoreductase</keyword>
<evidence type="ECO:0000256" key="7">
    <source>
        <dbReference type="ARBA" id="ARBA00023268"/>
    </source>
</evidence>
<dbReference type="PROSITE" id="PS00331">
    <property type="entry name" value="MALIC_ENZYMES"/>
    <property type="match status" value="1"/>
</dbReference>
<comment type="similarity">
    <text evidence="4">In the C-terminal section; belongs to the phosphate acetyltransferase and butyryltransferase family.</text>
</comment>
<keyword evidence="13" id="KW-0012">Acyltransferase</keyword>
<feature type="binding site" evidence="9">
    <location>
        <position position="172"/>
    </location>
    <ligand>
        <name>a divalent metal cation</name>
        <dbReference type="ChEBI" id="CHEBI:60240"/>
    </ligand>
</feature>
<evidence type="ECO:0000256" key="6">
    <source>
        <dbReference type="ARBA" id="ARBA00023002"/>
    </source>
</evidence>
<dbReference type="STRING" id="488538.SAR116_1600"/>
<dbReference type="EC" id="1.1.1.40" evidence="13"/>
<evidence type="ECO:0000313" key="13">
    <source>
        <dbReference type="EMBL" id="ADE39843.1"/>
    </source>
</evidence>
<organism evidence="13 14">
    <name type="scientific">Puniceispirillum marinum (strain IMCC1322)</name>
    <dbReference type="NCBI Taxonomy" id="488538"/>
    <lineage>
        <taxon>Bacteria</taxon>
        <taxon>Pseudomonadati</taxon>
        <taxon>Pseudomonadota</taxon>
        <taxon>Alphaproteobacteria</taxon>
        <taxon>Candidatus Puniceispirillales</taxon>
        <taxon>Candidatus Puniceispirillaceae</taxon>
        <taxon>Candidatus Puniceispirillum</taxon>
    </lineage>
</organism>
<dbReference type="SUPFAM" id="SSF51735">
    <property type="entry name" value="NAD(P)-binding Rossmann-fold domains"/>
    <property type="match status" value="1"/>
</dbReference>
<evidence type="ECO:0000256" key="5">
    <source>
        <dbReference type="ARBA" id="ARBA00022723"/>
    </source>
</evidence>
<dbReference type="eggNOG" id="COG0281">
    <property type="taxonomic scope" value="Bacteria"/>
</dbReference>